<comment type="caution">
    <text evidence="1">The sequence shown here is derived from an EMBL/GenBank/DDBJ whole genome shotgun (WGS) entry which is preliminary data.</text>
</comment>
<evidence type="ECO:0000313" key="2">
    <source>
        <dbReference type="Proteomes" id="UP000028582"/>
    </source>
</evidence>
<sequence>MCGRYVLDKRVGAEVLYTQLVQKNDTLLQRQQIQNDKRSPKS</sequence>
<gene>
    <name evidence="1" type="ORF">F444_06573</name>
</gene>
<organism evidence="1 2">
    <name type="scientific">Phytophthora nicotianae P1976</name>
    <dbReference type="NCBI Taxonomy" id="1317066"/>
    <lineage>
        <taxon>Eukaryota</taxon>
        <taxon>Sar</taxon>
        <taxon>Stramenopiles</taxon>
        <taxon>Oomycota</taxon>
        <taxon>Peronosporomycetes</taxon>
        <taxon>Peronosporales</taxon>
        <taxon>Peronosporaceae</taxon>
        <taxon>Phytophthora</taxon>
    </lineage>
</organism>
<accession>A0A081AHW6</accession>
<name>A0A081AHW6_PHYNI</name>
<protein>
    <submittedName>
        <fullName evidence="1">Uncharacterized protein</fullName>
    </submittedName>
</protein>
<dbReference type="EMBL" id="ANJA01001207">
    <property type="protein sequence ID" value="ETO78477.1"/>
    <property type="molecule type" value="Genomic_DNA"/>
</dbReference>
<dbReference type="Proteomes" id="UP000028582">
    <property type="component" value="Unassembled WGS sequence"/>
</dbReference>
<dbReference type="AlphaFoldDB" id="A0A081AHW6"/>
<evidence type="ECO:0000313" key="1">
    <source>
        <dbReference type="EMBL" id="ETO78477.1"/>
    </source>
</evidence>
<proteinExistence type="predicted"/>
<reference evidence="1 2" key="1">
    <citation type="submission" date="2013-11" db="EMBL/GenBank/DDBJ databases">
        <title>The Genome Sequence of Phytophthora parasitica P1976.</title>
        <authorList>
            <consortium name="The Broad Institute Genomics Platform"/>
            <person name="Russ C."/>
            <person name="Tyler B."/>
            <person name="Panabieres F."/>
            <person name="Shan W."/>
            <person name="Tripathy S."/>
            <person name="Grunwald N."/>
            <person name="Machado M."/>
            <person name="Johnson C.S."/>
            <person name="Walker B."/>
            <person name="Young S."/>
            <person name="Zeng Q."/>
            <person name="Gargeya S."/>
            <person name="Fitzgerald M."/>
            <person name="Haas B."/>
            <person name="Abouelleil A."/>
            <person name="Allen A.W."/>
            <person name="Alvarado L."/>
            <person name="Arachchi H.M."/>
            <person name="Berlin A.M."/>
            <person name="Chapman S.B."/>
            <person name="Gainer-Dewar J."/>
            <person name="Goldberg J."/>
            <person name="Griggs A."/>
            <person name="Gujja S."/>
            <person name="Hansen M."/>
            <person name="Howarth C."/>
            <person name="Imamovic A."/>
            <person name="Ireland A."/>
            <person name="Larimer J."/>
            <person name="McCowan C."/>
            <person name="Murphy C."/>
            <person name="Pearson M."/>
            <person name="Poon T.W."/>
            <person name="Priest M."/>
            <person name="Roberts A."/>
            <person name="Saif S."/>
            <person name="Shea T."/>
            <person name="Sisk P."/>
            <person name="Sykes S."/>
            <person name="Wortman J."/>
            <person name="Nusbaum C."/>
            <person name="Birren B."/>
        </authorList>
    </citation>
    <scope>NUCLEOTIDE SEQUENCE [LARGE SCALE GENOMIC DNA]</scope>
    <source>
        <strain evidence="1 2">P1976</strain>
    </source>
</reference>